<reference evidence="2" key="1">
    <citation type="journal article" date="2019" name="MBio">
        <title>Virus Genomes from Deep Sea Sediments Expand the Ocean Megavirome and Support Independent Origins of Viral Gigantism.</title>
        <authorList>
            <person name="Backstrom D."/>
            <person name="Yutin N."/>
            <person name="Jorgensen S.L."/>
            <person name="Dharamshi J."/>
            <person name="Homa F."/>
            <person name="Zaremba-Niedwiedzka K."/>
            <person name="Spang A."/>
            <person name="Wolf Y.I."/>
            <person name="Koonin E.V."/>
            <person name="Ettema T.J."/>
        </authorList>
    </citation>
    <scope>NUCLEOTIDE SEQUENCE</scope>
</reference>
<feature type="compositionally biased region" description="Basic and acidic residues" evidence="1">
    <location>
        <begin position="24"/>
        <end position="38"/>
    </location>
</feature>
<dbReference type="EMBL" id="MK500567">
    <property type="protein sequence ID" value="QBK92019.1"/>
    <property type="molecule type" value="Genomic_DNA"/>
</dbReference>
<proteinExistence type="predicted"/>
<sequence>MAPASTTFFNNGGFQENVYNQPYDQKHDAQHDQSPNPERRLVVIPISIIIIEHHAYDEEHQSYDKAPKPQFRIEDHL</sequence>
<feature type="compositionally biased region" description="Polar residues" evidence="1">
    <location>
        <begin position="1"/>
        <end position="23"/>
    </location>
</feature>
<gene>
    <name evidence="2" type="ORF">LCPAC304_03660</name>
</gene>
<organism evidence="2">
    <name type="scientific">Pithovirus LCPAC304</name>
    <dbReference type="NCBI Taxonomy" id="2506594"/>
    <lineage>
        <taxon>Viruses</taxon>
        <taxon>Pithoviruses</taxon>
    </lineage>
</organism>
<evidence type="ECO:0000256" key="1">
    <source>
        <dbReference type="SAM" id="MobiDB-lite"/>
    </source>
</evidence>
<name>A0A481ZAA4_9VIRU</name>
<accession>A0A481ZAA4</accession>
<evidence type="ECO:0000313" key="2">
    <source>
        <dbReference type="EMBL" id="QBK92019.1"/>
    </source>
</evidence>
<protein>
    <submittedName>
        <fullName evidence="2">Uncharacterized protein</fullName>
    </submittedName>
</protein>
<feature type="region of interest" description="Disordered" evidence="1">
    <location>
        <begin position="57"/>
        <end position="77"/>
    </location>
</feature>
<feature type="region of interest" description="Disordered" evidence="1">
    <location>
        <begin position="1"/>
        <end position="38"/>
    </location>
</feature>